<dbReference type="InterPro" id="IPR050230">
    <property type="entry name" value="CALM/Myosin/TropC-like"/>
</dbReference>
<evidence type="ECO:0000259" key="6">
    <source>
        <dbReference type="PROSITE" id="PS50222"/>
    </source>
</evidence>
<dbReference type="SMART" id="SM00054">
    <property type="entry name" value="EFh"/>
    <property type="match status" value="2"/>
</dbReference>
<dbReference type="PANTHER" id="PTHR23048:SF33">
    <property type="entry name" value="MYOSIN LIGHT CHAIN ALKALI"/>
    <property type="match status" value="1"/>
</dbReference>
<keyword evidence="5" id="KW-0514">Muscle protein</keyword>
<dbReference type="EMBL" id="CAXKWB010063917">
    <property type="protein sequence ID" value="CAL4187033.1"/>
    <property type="molecule type" value="Genomic_DNA"/>
</dbReference>
<organism evidence="7 8">
    <name type="scientific">Meganyctiphanes norvegica</name>
    <name type="common">Northern krill</name>
    <name type="synonym">Thysanopoda norvegica</name>
    <dbReference type="NCBI Taxonomy" id="48144"/>
    <lineage>
        <taxon>Eukaryota</taxon>
        <taxon>Metazoa</taxon>
        <taxon>Ecdysozoa</taxon>
        <taxon>Arthropoda</taxon>
        <taxon>Crustacea</taxon>
        <taxon>Multicrustacea</taxon>
        <taxon>Malacostraca</taxon>
        <taxon>Eumalacostraca</taxon>
        <taxon>Eucarida</taxon>
        <taxon>Euphausiacea</taxon>
        <taxon>Euphausiidae</taxon>
        <taxon>Meganyctiphanes</taxon>
    </lineage>
</organism>
<dbReference type="AlphaFoldDB" id="A0AAV2SFL7"/>
<dbReference type="Proteomes" id="UP001497623">
    <property type="component" value="Unassembled WGS sequence"/>
</dbReference>
<reference evidence="7 8" key="1">
    <citation type="submission" date="2024-05" db="EMBL/GenBank/DDBJ databases">
        <authorList>
            <person name="Wallberg A."/>
        </authorList>
    </citation>
    <scope>NUCLEOTIDE SEQUENCE [LARGE SCALE GENOMIC DNA]</scope>
</reference>
<dbReference type="SUPFAM" id="SSF47473">
    <property type="entry name" value="EF-hand"/>
    <property type="match status" value="1"/>
</dbReference>
<evidence type="ECO:0000256" key="2">
    <source>
        <dbReference type="ARBA" id="ARBA00022737"/>
    </source>
</evidence>
<accession>A0AAV2SFL7</accession>
<gene>
    <name evidence="7" type="ORF">MNOR_LOCUS36143</name>
</gene>
<name>A0AAV2SFL7_MEGNR</name>
<proteinExistence type="predicted"/>
<protein>
    <recommendedName>
        <fullName evidence="6">EF-hand domain-containing protein</fullName>
    </recommendedName>
</protein>
<evidence type="ECO:0000256" key="4">
    <source>
        <dbReference type="ARBA" id="ARBA00023175"/>
    </source>
</evidence>
<keyword evidence="8" id="KW-1185">Reference proteome</keyword>
<dbReference type="GO" id="GO:0005859">
    <property type="term" value="C:muscle myosin complex"/>
    <property type="evidence" value="ECO:0007669"/>
    <property type="project" value="TreeGrafter"/>
</dbReference>
<sequence>ISSSKALLCITSLRTPVRPAAAAPPPSAMGKEKADVSAKDMEKVKFAFDIFDFEGQGNVDTYFLGNLFRALNMNPSLKTINKFEPAERKGVKMMNLDDFLPMYAAVKKEVKGQGTYEEFVELLKLYDKNENGTMMYAELEYILKSLGEPLQKYEVDSILKECCPEEDEDGCIDFLPFLKKLCGKE</sequence>
<dbReference type="PROSITE" id="PS50222">
    <property type="entry name" value="EF_HAND_2"/>
    <property type="match status" value="2"/>
</dbReference>
<dbReference type="PANTHER" id="PTHR23048">
    <property type="entry name" value="MYOSIN LIGHT CHAIN 1, 3"/>
    <property type="match status" value="1"/>
</dbReference>
<dbReference type="InterPro" id="IPR002048">
    <property type="entry name" value="EF_hand_dom"/>
</dbReference>
<evidence type="ECO:0000256" key="3">
    <source>
        <dbReference type="ARBA" id="ARBA00023123"/>
    </source>
</evidence>
<keyword evidence="2" id="KW-0677">Repeat</keyword>
<feature type="domain" description="EF-hand" evidence="6">
    <location>
        <begin position="39"/>
        <end position="74"/>
    </location>
</feature>
<evidence type="ECO:0000313" key="7">
    <source>
        <dbReference type="EMBL" id="CAL4187033.1"/>
    </source>
</evidence>
<comment type="caution">
    <text evidence="7">The sequence shown here is derived from an EMBL/GenBank/DDBJ whole genome shotgun (WGS) entry which is preliminary data.</text>
</comment>
<dbReference type="FunFam" id="1.10.238.10:FF:000001">
    <property type="entry name" value="Calmodulin 1"/>
    <property type="match status" value="1"/>
</dbReference>
<keyword evidence="4" id="KW-0505">Motor protein</keyword>
<evidence type="ECO:0000256" key="1">
    <source>
        <dbReference type="ARBA" id="ARBA00011445"/>
    </source>
</evidence>
<dbReference type="Gene3D" id="1.10.238.10">
    <property type="entry name" value="EF-hand"/>
    <property type="match status" value="2"/>
</dbReference>
<feature type="non-terminal residue" evidence="7">
    <location>
        <position position="1"/>
    </location>
</feature>
<dbReference type="GO" id="GO:0005509">
    <property type="term" value="F:calcium ion binding"/>
    <property type="evidence" value="ECO:0007669"/>
    <property type="project" value="InterPro"/>
</dbReference>
<feature type="domain" description="EF-hand" evidence="6">
    <location>
        <begin position="114"/>
        <end position="149"/>
    </location>
</feature>
<dbReference type="InterPro" id="IPR011992">
    <property type="entry name" value="EF-hand-dom_pair"/>
</dbReference>
<evidence type="ECO:0000256" key="5">
    <source>
        <dbReference type="ARBA" id="ARBA00023179"/>
    </source>
</evidence>
<keyword evidence="3" id="KW-0518">Myosin</keyword>
<dbReference type="CDD" id="cd00051">
    <property type="entry name" value="EFh"/>
    <property type="match status" value="1"/>
</dbReference>
<comment type="subunit">
    <text evidence="1">Myosin is a hexamer of 2 heavy chains and 4 light chains.</text>
</comment>
<evidence type="ECO:0000313" key="8">
    <source>
        <dbReference type="Proteomes" id="UP001497623"/>
    </source>
</evidence>